<sequence>MKLTIYVDKGTFPSIEEAASAEQEINWWDDGDARAVYCTECFAAMELRLHLQLVWGEESDIRLAPMDGSMHSGSGIFLGSGGSSVFAKLLMEQGLPSIREEIAADRSDEAFRIDTFYREGERCWALCGSGRTGTLYAAYAFLDTLGFQWYAPGKLGTVFPEALHQLPELYMQESPHFRTRGCYSEFIDDRHMDLLDWLGRNRMNYVHLYKVANPHAWKKRGIAIGGGGHDILYRFMNPLHYFDNHPDWFALVNGERQCRRSPDAEKEQFFAGDNHCFSHPEATEELAHNIVRALAEGDLRYVDVLNFWPLDNGNWCGCEACTDSGNLTSRLIGLVHQLRQKIVEAIKAGGLKRNVRILFPAYHETLPAPDRPLPDGFDYDNCVAIFFPIERCYVHTIDDEGCTETNLPVLQHYRNWTEGEQRHYKGELFIGEYYGVRSFAAMPIVLRRIIAHDIPFYYKTGTRHFYYMHMTSGRWGMLALNNYLHAALLWDAAADSEKLTEAYFQCYYKEVSPIMKAFYALLERTLSNIKYMKHYQKSYGSPEKHGLWLKMKEEAGELFPLEHMQYHGATDTTNAGISLVDTVKGMEECRAILDEAIMSAESPNVIERLIEDDIRFHYGQTMVRFYYHMTRTTLLLRDRKELLARWEFRYCHSYAQELQHTRLPLQNYDYSPYYASGLNATWMRGHYEYLYEQLNEQG</sequence>
<dbReference type="Proteomes" id="UP001596989">
    <property type="component" value="Unassembled WGS sequence"/>
</dbReference>
<comment type="caution">
    <text evidence="2">The sequence shown here is derived from an EMBL/GenBank/DDBJ whole genome shotgun (WGS) entry which is preliminary data.</text>
</comment>
<gene>
    <name evidence="2" type="ORF">ACFQ2I_01680</name>
</gene>
<organism evidence="2 3">
    <name type="scientific">Paenibacillus chungangensis</name>
    <dbReference type="NCBI Taxonomy" id="696535"/>
    <lineage>
        <taxon>Bacteria</taxon>
        <taxon>Bacillati</taxon>
        <taxon>Bacillota</taxon>
        <taxon>Bacilli</taxon>
        <taxon>Bacillales</taxon>
        <taxon>Paenibacillaceae</taxon>
        <taxon>Paenibacillus</taxon>
    </lineage>
</organism>
<accession>A0ABW3HKP9</accession>
<evidence type="ECO:0000256" key="1">
    <source>
        <dbReference type="ARBA" id="ARBA00022801"/>
    </source>
</evidence>
<dbReference type="RefSeq" id="WP_377561737.1">
    <property type="nucleotide sequence ID" value="NZ_JBHTJZ010000004.1"/>
</dbReference>
<protein>
    <submittedName>
        <fullName evidence="2">DUF4838 domain-containing protein</fullName>
    </submittedName>
</protein>
<keyword evidence="3" id="KW-1185">Reference proteome</keyword>
<dbReference type="PANTHER" id="PTHR47406">
    <property type="entry name" value="COAGULATION FACTOR 5/8 TYPE, C-TERMINAL"/>
    <property type="match status" value="1"/>
</dbReference>
<evidence type="ECO:0000313" key="2">
    <source>
        <dbReference type="EMBL" id="MFD0958093.1"/>
    </source>
</evidence>
<dbReference type="Gene3D" id="3.30.379.10">
    <property type="entry name" value="Chitobiase/beta-hexosaminidase domain 2-like"/>
    <property type="match status" value="1"/>
</dbReference>
<dbReference type="PANTHER" id="PTHR47406:SF2">
    <property type="entry name" value="ALPHA GLUCURONIDASE N-TERMINAL DOMAIN-CONTAINING PROTEIN"/>
    <property type="match status" value="1"/>
</dbReference>
<dbReference type="InterPro" id="IPR029018">
    <property type="entry name" value="Hex-like_dom2"/>
</dbReference>
<dbReference type="InterPro" id="IPR032287">
    <property type="entry name" value="DUF4838"/>
</dbReference>
<dbReference type="EMBL" id="JBHTJZ010000004">
    <property type="protein sequence ID" value="MFD0958093.1"/>
    <property type="molecule type" value="Genomic_DNA"/>
</dbReference>
<evidence type="ECO:0000313" key="3">
    <source>
        <dbReference type="Proteomes" id="UP001596989"/>
    </source>
</evidence>
<reference evidence="3" key="1">
    <citation type="journal article" date="2019" name="Int. J. Syst. Evol. Microbiol.">
        <title>The Global Catalogue of Microorganisms (GCM) 10K type strain sequencing project: providing services to taxonomists for standard genome sequencing and annotation.</title>
        <authorList>
            <consortium name="The Broad Institute Genomics Platform"/>
            <consortium name="The Broad Institute Genome Sequencing Center for Infectious Disease"/>
            <person name="Wu L."/>
            <person name="Ma J."/>
        </authorList>
    </citation>
    <scope>NUCLEOTIDE SEQUENCE [LARGE SCALE GENOMIC DNA]</scope>
    <source>
        <strain evidence="3">CCUG 59129</strain>
    </source>
</reference>
<name>A0ABW3HKP9_9BACL</name>
<dbReference type="Pfam" id="PF16126">
    <property type="entry name" value="DUF4838"/>
    <property type="match status" value="1"/>
</dbReference>
<proteinExistence type="predicted"/>
<keyword evidence="1" id="KW-0378">Hydrolase</keyword>